<dbReference type="SMART" id="SM00248">
    <property type="entry name" value="ANK"/>
    <property type="match status" value="8"/>
</dbReference>
<dbReference type="Proteomes" id="UP001209854">
    <property type="component" value="Unassembled WGS sequence"/>
</dbReference>
<evidence type="ECO:0000313" key="6">
    <source>
        <dbReference type="Proteomes" id="UP001209854"/>
    </source>
</evidence>
<comment type="caution">
    <text evidence="5">The sequence shown here is derived from an EMBL/GenBank/DDBJ whole genome shotgun (WGS) entry which is preliminary data.</text>
</comment>
<feature type="repeat" description="ANK" evidence="3">
    <location>
        <begin position="456"/>
        <end position="489"/>
    </location>
</feature>
<dbReference type="InterPro" id="IPR001841">
    <property type="entry name" value="Znf_RING"/>
</dbReference>
<dbReference type="SUPFAM" id="SSF57850">
    <property type="entry name" value="RING/U-box"/>
    <property type="match status" value="1"/>
</dbReference>
<gene>
    <name evidence="5" type="ORF">NX722_25595</name>
</gene>
<reference evidence="5 6" key="1">
    <citation type="submission" date="2022-10" db="EMBL/GenBank/DDBJ databases">
        <title>High-quality genome sequences of two octocoral-associated bacteria, Endozoicomonas euniceicola EF212 and Endozoicomonas gorgoniicola PS125.</title>
        <authorList>
            <person name="Chiou Y.-J."/>
            <person name="Chen Y.-H."/>
        </authorList>
    </citation>
    <scope>NUCLEOTIDE SEQUENCE [LARGE SCALE GENOMIC DNA]</scope>
    <source>
        <strain evidence="5 6">PS125</strain>
    </source>
</reference>
<dbReference type="Pfam" id="PF12796">
    <property type="entry name" value="Ank_2"/>
    <property type="match status" value="3"/>
</dbReference>
<dbReference type="RefSeq" id="WP_262565674.1">
    <property type="nucleotide sequence ID" value="NZ_JAPFCC010000001.1"/>
</dbReference>
<dbReference type="InterPro" id="IPR002110">
    <property type="entry name" value="Ankyrin_rpt"/>
</dbReference>
<keyword evidence="6" id="KW-1185">Reference proteome</keyword>
<dbReference type="PROSITE" id="PS50297">
    <property type="entry name" value="ANK_REP_REGION"/>
    <property type="match status" value="4"/>
</dbReference>
<dbReference type="InterPro" id="IPR036770">
    <property type="entry name" value="Ankyrin_rpt-contain_sf"/>
</dbReference>
<organism evidence="5 6">
    <name type="scientific">Endozoicomonas gorgoniicola</name>
    <dbReference type="NCBI Taxonomy" id="1234144"/>
    <lineage>
        <taxon>Bacteria</taxon>
        <taxon>Pseudomonadati</taxon>
        <taxon>Pseudomonadota</taxon>
        <taxon>Gammaproteobacteria</taxon>
        <taxon>Oceanospirillales</taxon>
        <taxon>Endozoicomonadaceae</taxon>
        <taxon>Endozoicomonas</taxon>
    </lineage>
</organism>
<sequence length="520" mass="57118">MGLTMSRPVSGNEANQPLDLTDLGECSICLDPLEGKGKFKSRTVSLTPCEHYYHSECLTKNMAHNHLCPNCRSEINPENVVPLSISFHEAAEKGSMPAVKLFINKVSVDVDALNKQGETALMLAARKGNLDIVKTLINHGADLSICTKNNKTAFDMAQRPDVRCYLAKVLIKKSIGPDTPCDDTDARHITRHITHYLTELSRHELCDVLECTDIDANTLTACLDVALQKGKTDIAETLINCGANLHALGTLPLELAAETEDLETVQYLLSRGEDITTRMQNNKTLFDIFPANELFDSLPEKNPFSSVRDINAPVDQKGSTLLYHALESQRWTVTKKLMNAGANLLMPASINEKVTILDWAVSHLALHEIYNLIRNRVINVDLLTQDNLSTLYHRAATPAMEPHTFTFEILAKKGVDLSLKDKNGETALHIAAREGGGRLIKKVVSLGVDLDATNIKGETALHLVAVRDNFNWALDALIKAGADVNVKALDGSTPRDRAVLYGCKSNAASLLDFRAIRSQP</sequence>
<dbReference type="PRINTS" id="PR01415">
    <property type="entry name" value="ANKYRIN"/>
</dbReference>
<keyword evidence="1" id="KW-0677">Repeat</keyword>
<dbReference type="SUPFAM" id="SSF48403">
    <property type="entry name" value="Ankyrin repeat"/>
    <property type="match status" value="1"/>
</dbReference>
<keyword evidence="2 3" id="KW-0040">ANK repeat</keyword>
<protein>
    <submittedName>
        <fullName evidence="5">Ankyrin repeat domain-containing protein</fullName>
    </submittedName>
</protein>
<evidence type="ECO:0000259" key="4">
    <source>
        <dbReference type="PROSITE" id="PS50089"/>
    </source>
</evidence>
<feature type="repeat" description="ANK" evidence="3">
    <location>
        <begin position="116"/>
        <end position="148"/>
    </location>
</feature>
<evidence type="ECO:0000313" key="5">
    <source>
        <dbReference type="EMBL" id="MCW7555941.1"/>
    </source>
</evidence>
<dbReference type="SMART" id="SM00184">
    <property type="entry name" value="RING"/>
    <property type="match status" value="1"/>
</dbReference>
<name>A0ABT3N2U5_9GAMM</name>
<dbReference type="InterPro" id="IPR013083">
    <property type="entry name" value="Znf_RING/FYVE/PHD"/>
</dbReference>
<proteinExistence type="predicted"/>
<evidence type="ECO:0000256" key="1">
    <source>
        <dbReference type="ARBA" id="ARBA00022737"/>
    </source>
</evidence>
<evidence type="ECO:0000256" key="2">
    <source>
        <dbReference type="ARBA" id="ARBA00023043"/>
    </source>
</evidence>
<dbReference type="EMBL" id="JAPFCC010000001">
    <property type="protein sequence ID" value="MCW7555941.1"/>
    <property type="molecule type" value="Genomic_DNA"/>
</dbReference>
<dbReference type="Gene3D" id="1.25.40.20">
    <property type="entry name" value="Ankyrin repeat-containing domain"/>
    <property type="match status" value="3"/>
</dbReference>
<dbReference type="Pfam" id="PF13639">
    <property type="entry name" value="zf-RING_2"/>
    <property type="match status" value="1"/>
</dbReference>
<dbReference type="PROSITE" id="PS50088">
    <property type="entry name" value="ANK_REPEAT"/>
    <property type="match status" value="4"/>
</dbReference>
<dbReference type="PROSITE" id="PS50089">
    <property type="entry name" value="ZF_RING_2"/>
    <property type="match status" value="1"/>
</dbReference>
<dbReference type="Gene3D" id="3.30.40.10">
    <property type="entry name" value="Zinc/RING finger domain, C3HC4 (zinc finger)"/>
    <property type="match status" value="1"/>
</dbReference>
<evidence type="ECO:0000256" key="3">
    <source>
        <dbReference type="PROSITE-ProRule" id="PRU00023"/>
    </source>
</evidence>
<dbReference type="InterPro" id="IPR051165">
    <property type="entry name" value="Multifunctional_ANK_Repeat"/>
</dbReference>
<accession>A0ABT3N2U5</accession>
<dbReference type="PANTHER" id="PTHR24123:SF33">
    <property type="entry name" value="PROTEIN HOS4"/>
    <property type="match status" value="1"/>
</dbReference>
<dbReference type="PANTHER" id="PTHR24123">
    <property type="entry name" value="ANKYRIN REPEAT-CONTAINING"/>
    <property type="match status" value="1"/>
</dbReference>
<feature type="repeat" description="ANK" evidence="3">
    <location>
        <begin position="423"/>
        <end position="455"/>
    </location>
</feature>
<feature type="repeat" description="ANK" evidence="3">
    <location>
        <begin position="248"/>
        <end position="280"/>
    </location>
</feature>
<feature type="domain" description="RING-type" evidence="4">
    <location>
        <begin position="26"/>
        <end position="72"/>
    </location>
</feature>